<evidence type="ECO:0000313" key="11">
    <source>
        <dbReference type="EMBL" id="MET9844149.1"/>
    </source>
</evidence>
<evidence type="ECO:0000256" key="3">
    <source>
        <dbReference type="ARBA" id="ARBA00011738"/>
    </source>
</evidence>
<dbReference type="SUPFAM" id="SSF55399">
    <property type="entry name" value="Subtilisin inhibitor"/>
    <property type="match status" value="1"/>
</dbReference>
<evidence type="ECO:0000256" key="9">
    <source>
        <dbReference type="RuleBase" id="RU003471"/>
    </source>
</evidence>
<sequence precursor="true">MPKTARWAATLTLTATAVCGPFAGSALAAPQPGTSGLYAPSAMVLTTAHGEDAATATPERAVTLTCAPRPSGTHPAAVKACAELRASAGNFDALNGTTGAFCTKQYDPVIVTVQGVWEGKRVAYERVFSNDCVKNSATTTLFSF</sequence>
<dbReference type="PROSITE" id="PS00999">
    <property type="entry name" value="SSI"/>
    <property type="match status" value="1"/>
</dbReference>
<comment type="subunit">
    <text evidence="3 8">Homodimer.</text>
</comment>
<evidence type="ECO:0000313" key="12">
    <source>
        <dbReference type="Proteomes" id="UP001550210"/>
    </source>
</evidence>
<feature type="site" description="Reactive bond" evidence="8">
    <location>
        <begin position="104"/>
        <end position="105"/>
    </location>
</feature>
<evidence type="ECO:0000259" key="10">
    <source>
        <dbReference type="Pfam" id="PF00720"/>
    </source>
</evidence>
<evidence type="ECO:0000256" key="7">
    <source>
        <dbReference type="ARBA" id="ARBA00023157"/>
    </source>
</evidence>
<organism evidence="11 12">
    <name type="scientific">Streptomyces ossamyceticus</name>
    <dbReference type="NCBI Taxonomy" id="249581"/>
    <lineage>
        <taxon>Bacteria</taxon>
        <taxon>Bacillati</taxon>
        <taxon>Actinomycetota</taxon>
        <taxon>Actinomycetes</taxon>
        <taxon>Kitasatosporales</taxon>
        <taxon>Streptomycetaceae</taxon>
        <taxon>Streptomyces</taxon>
    </lineage>
</organism>
<dbReference type="Gene3D" id="3.30.350.10">
    <property type="entry name" value="Subtilisin inhibitor-like"/>
    <property type="match status" value="1"/>
</dbReference>
<dbReference type="PRINTS" id="PR00294">
    <property type="entry name" value="SSBTLNINHBTR"/>
</dbReference>
<keyword evidence="12" id="KW-1185">Reference proteome</keyword>
<evidence type="ECO:0000256" key="8">
    <source>
        <dbReference type="HAMAP-Rule" id="MF_00778"/>
    </source>
</evidence>
<feature type="disulfide bond" evidence="8">
    <location>
        <begin position="66"/>
        <end position="81"/>
    </location>
</feature>
<name>A0ABV2URI8_9ACTN</name>
<feature type="chain" id="PRO_5044914092" description="Probable subtilase-type protease inhibitor" evidence="8">
    <location>
        <begin position="29"/>
        <end position="144"/>
    </location>
</feature>
<dbReference type="HAMAP" id="MF_00778">
    <property type="entry name" value="SSI"/>
    <property type="match status" value="1"/>
</dbReference>
<evidence type="ECO:0000256" key="5">
    <source>
        <dbReference type="ARBA" id="ARBA00022690"/>
    </source>
</evidence>
<dbReference type="RefSeq" id="WP_355393198.1">
    <property type="nucleotide sequence ID" value="NZ_JBEXPZ010000006.1"/>
</dbReference>
<evidence type="ECO:0000256" key="1">
    <source>
        <dbReference type="ARBA" id="ARBA00004613"/>
    </source>
</evidence>
<comment type="caution">
    <text evidence="11">The sequence shown here is derived from an EMBL/GenBank/DDBJ whole genome shotgun (WGS) entry which is preliminary data.</text>
</comment>
<dbReference type="InterPro" id="IPR023549">
    <property type="entry name" value="Subtilisin_inhibitor"/>
</dbReference>
<feature type="disulfide bond" evidence="8">
    <location>
        <begin position="102"/>
        <end position="132"/>
    </location>
</feature>
<accession>A0ABV2URI8</accession>
<comment type="similarity">
    <text evidence="2 8 9">Belongs to the protease inhibitor I16 (SSI) family.</text>
</comment>
<evidence type="ECO:0000256" key="4">
    <source>
        <dbReference type="ARBA" id="ARBA00022525"/>
    </source>
</evidence>
<dbReference type="InterPro" id="IPR036819">
    <property type="entry name" value="Subtilisin_inhibitor-like_sf"/>
</dbReference>
<dbReference type="Pfam" id="PF00720">
    <property type="entry name" value="SSI"/>
    <property type="match status" value="1"/>
</dbReference>
<dbReference type="InterPro" id="IPR020054">
    <property type="entry name" value="Prot_inh_SSI_I16_CS"/>
</dbReference>
<keyword evidence="8" id="KW-0732">Signal</keyword>
<dbReference type="NCBIfam" id="NF009715">
    <property type="entry name" value="PRK13244.1-1"/>
    <property type="match status" value="1"/>
</dbReference>
<comment type="function">
    <text evidence="8">Strong inhibitor of bacterial serine proteases such as subtilisin.</text>
</comment>
<protein>
    <recommendedName>
        <fullName evidence="8">Probable subtilase-type protease inhibitor</fullName>
    </recommendedName>
</protein>
<reference evidence="11 12" key="1">
    <citation type="submission" date="2024-06" db="EMBL/GenBank/DDBJ databases">
        <title>The Natural Products Discovery Center: Release of the First 8490 Sequenced Strains for Exploring Actinobacteria Biosynthetic Diversity.</title>
        <authorList>
            <person name="Kalkreuter E."/>
            <person name="Kautsar S.A."/>
            <person name="Yang D."/>
            <person name="Bader C.D."/>
            <person name="Teijaro C.N."/>
            <person name="Fluegel L."/>
            <person name="Davis C.M."/>
            <person name="Simpson J.R."/>
            <person name="Lauterbach L."/>
            <person name="Steele A.D."/>
            <person name="Gui C."/>
            <person name="Meng S."/>
            <person name="Li G."/>
            <person name="Viehrig K."/>
            <person name="Ye F."/>
            <person name="Su P."/>
            <person name="Kiefer A.F."/>
            <person name="Nichols A."/>
            <person name="Cepeda A.J."/>
            <person name="Yan W."/>
            <person name="Fan B."/>
            <person name="Jiang Y."/>
            <person name="Adhikari A."/>
            <person name="Zheng C.-J."/>
            <person name="Schuster L."/>
            <person name="Cowan T.M."/>
            <person name="Smanski M.J."/>
            <person name="Chevrette M.G."/>
            <person name="De Carvalho L.P.S."/>
            <person name="Shen B."/>
        </authorList>
    </citation>
    <scope>NUCLEOTIDE SEQUENCE [LARGE SCALE GENOMIC DNA]</scope>
    <source>
        <strain evidence="11 12">NPDC006434</strain>
    </source>
</reference>
<dbReference type="GO" id="GO:0030414">
    <property type="term" value="F:peptidase inhibitor activity"/>
    <property type="evidence" value="ECO:0007669"/>
    <property type="project" value="UniProtKB-KW"/>
</dbReference>
<gene>
    <name evidence="8" type="primary">sti</name>
    <name evidence="11" type="ORF">ABZZ21_06120</name>
</gene>
<keyword evidence="4 8" id="KW-0964">Secreted</keyword>
<dbReference type="InterPro" id="IPR000691">
    <property type="entry name" value="Prot_inh_I16_SSI"/>
</dbReference>
<feature type="signal peptide" evidence="8">
    <location>
        <begin position="1"/>
        <end position="28"/>
    </location>
</feature>
<keyword evidence="5 8" id="KW-0646">Protease inhibitor</keyword>
<proteinExistence type="inferred from homology"/>
<dbReference type="EMBL" id="JBEXPZ010000006">
    <property type="protein sequence ID" value="MET9844149.1"/>
    <property type="molecule type" value="Genomic_DNA"/>
</dbReference>
<comment type="subcellular location">
    <subcellularLocation>
        <location evidence="1 8">Secreted</location>
    </subcellularLocation>
</comment>
<evidence type="ECO:0000256" key="6">
    <source>
        <dbReference type="ARBA" id="ARBA00022900"/>
    </source>
</evidence>
<dbReference type="Proteomes" id="UP001550210">
    <property type="component" value="Unassembled WGS sequence"/>
</dbReference>
<evidence type="ECO:0000256" key="2">
    <source>
        <dbReference type="ARBA" id="ARBA00010472"/>
    </source>
</evidence>
<keyword evidence="6 8" id="KW-0722">Serine protease inhibitor</keyword>
<feature type="domain" description="Subtilisin inhibitor" evidence="10">
    <location>
        <begin position="39"/>
        <end position="130"/>
    </location>
</feature>
<keyword evidence="7 8" id="KW-1015">Disulfide bond</keyword>